<keyword evidence="5" id="KW-0653">Protein transport</keyword>
<proteinExistence type="inferred from homology"/>
<dbReference type="InterPro" id="IPR007187">
    <property type="entry name" value="Nucleoporin_Nup133/Nup155_C"/>
</dbReference>
<dbReference type="GO" id="GO:0006606">
    <property type="term" value="P:protein import into nucleus"/>
    <property type="evidence" value="ECO:0007669"/>
    <property type="project" value="EnsemblFungi"/>
</dbReference>
<evidence type="ECO:0000256" key="6">
    <source>
        <dbReference type="ARBA" id="ARBA00023010"/>
    </source>
</evidence>
<dbReference type="InterPro" id="IPR014908">
    <property type="entry name" value="Nucleoporin_Nup133/Nup155_N"/>
</dbReference>
<dbReference type="GO" id="GO:0000973">
    <property type="term" value="P:post-transcriptional tethering of RNA polymerase II gene DNA at nuclear periphery"/>
    <property type="evidence" value="ECO:0007669"/>
    <property type="project" value="EnsemblFungi"/>
</dbReference>
<dbReference type="GO" id="GO:0030466">
    <property type="term" value="P:silent mating-type cassette heterochromatin formation"/>
    <property type="evidence" value="ECO:0007669"/>
    <property type="project" value="EnsemblFungi"/>
</dbReference>
<reference evidence="11 12" key="1">
    <citation type="submission" date="2016-08" db="EMBL/GenBank/DDBJ databases">
        <title>Draft genome sequence of allopolyploid Zygosaccharomyces rouxii.</title>
        <authorList>
            <person name="Watanabe J."/>
            <person name="Uehara K."/>
            <person name="Mogi Y."/>
            <person name="Tsukioka Y."/>
        </authorList>
    </citation>
    <scope>NUCLEOTIDE SEQUENCE [LARGE SCALE GENOMIC DNA]</scope>
    <source>
        <strain evidence="11 12">NBRC 110957</strain>
    </source>
</reference>
<evidence type="ECO:0000256" key="4">
    <source>
        <dbReference type="ARBA" id="ARBA00022816"/>
    </source>
</evidence>
<dbReference type="InterPro" id="IPR037624">
    <property type="entry name" value="Nup133-like"/>
</dbReference>
<feature type="domain" description="Nucleoporin Nup133/Nup155-like N-terminal" evidence="10">
    <location>
        <begin position="64"/>
        <end position="471"/>
    </location>
</feature>
<keyword evidence="4" id="KW-0509">mRNA transport</keyword>
<dbReference type="GO" id="GO:0031990">
    <property type="term" value="P:mRNA export from nucleus in response to heat stress"/>
    <property type="evidence" value="ECO:0007669"/>
    <property type="project" value="EnsemblFungi"/>
</dbReference>
<gene>
    <name evidence="11" type="ORF">ZYGR_0A05080</name>
</gene>
<evidence type="ECO:0008006" key="13">
    <source>
        <dbReference type="Google" id="ProtNLM"/>
    </source>
</evidence>
<evidence type="ECO:0000256" key="2">
    <source>
        <dbReference type="ARBA" id="ARBA00005569"/>
    </source>
</evidence>
<dbReference type="GO" id="GO:0051664">
    <property type="term" value="P:nuclear pore localization"/>
    <property type="evidence" value="ECO:0007669"/>
    <property type="project" value="EnsemblFungi"/>
</dbReference>
<dbReference type="SUPFAM" id="SSF117289">
    <property type="entry name" value="Nucleoporin domain"/>
    <property type="match status" value="1"/>
</dbReference>
<dbReference type="GO" id="GO:0016973">
    <property type="term" value="P:poly(A)+ mRNA export from nucleus"/>
    <property type="evidence" value="ECO:0007669"/>
    <property type="project" value="EnsemblFungi"/>
</dbReference>
<dbReference type="EMBL" id="BDGX01000001">
    <property type="protein sequence ID" value="GAV46910.1"/>
    <property type="molecule type" value="Genomic_DNA"/>
</dbReference>
<dbReference type="GO" id="GO:0017056">
    <property type="term" value="F:structural constituent of nuclear pore"/>
    <property type="evidence" value="ECO:0007669"/>
    <property type="project" value="EnsemblFungi"/>
</dbReference>
<dbReference type="Pfam" id="PF08801">
    <property type="entry name" value="Nucleoporin_N"/>
    <property type="match status" value="1"/>
</dbReference>
<dbReference type="Pfam" id="PF03177">
    <property type="entry name" value="Nucleoporin_C"/>
    <property type="match status" value="1"/>
</dbReference>
<name>A0A1Q2ZTU9_ZYGRO</name>
<evidence type="ECO:0000313" key="12">
    <source>
        <dbReference type="Proteomes" id="UP000187013"/>
    </source>
</evidence>
<dbReference type="PANTHER" id="PTHR13405">
    <property type="entry name" value="NUCLEAR PORE COMPLEX PROTEIN NUP133"/>
    <property type="match status" value="1"/>
</dbReference>
<dbReference type="Proteomes" id="UP000187013">
    <property type="component" value="Unassembled WGS sequence"/>
</dbReference>
<dbReference type="GO" id="GO:0045944">
    <property type="term" value="P:positive regulation of transcription by RNA polymerase II"/>
    <property type="evidence" value="ECO:0007669"/>
    <property type="project" value="EnsemblFungi"/>
</dbReference>
<keyword evidence="7" id="KW-0539">Nucleus</keyword>
<accession>A0A1Q2ZTU9</accession>
<dbReference type="GO" id="GO:0000781">
    <property type="term" value="C:chromosome, telomeric region"/>
    <property type="evidence" value="ECO:0007669"/>
    <property type="project" value="GOC"/>
</dbReference>
<dbReference type="GO" id="GO:0006409">
    <property type="term" value="P:tRNA export from nucleus"/>
    <property type="evidence" value="ECO:0007669"/>
    <property type="project" value="EnsemblFungi"/>
</dbReference>
<dbReference type="Gene3D" id="2.130.10.10">
    <property type="entry name" value="YVTN repeat-like/Quinoprotein amine dehydrogenase"/>
    <property type="match status" value="1"/>
</dbReference>
<dbReference type="GO" id="GO:0005829">
    <property type="term" value="C:cytosol"/>
    <property type="evidence" value="ECO:0007669"/>
    <property type="project" value="EnsemblFungi"/>
</dbReference>
<evidence type="ECO:0000256" key="1">
    <source>
        <dbReference type="ARBA" id="ARBA00004259"/>
    </source>
</evidence>
<dbReference type="OMA" id="HVATLLW"/>
<dbReference type="GO" id="GO:0000122">
    <property type="term" value="P:negative regulation of transcription by RNA polymerase II"/>
    <property type="evidence" value="ECO:0007669"/>
    <property type="project" value="EnsemblFungi"/>
</dbReference>
<keyword evidence="6" id="KW-0811">Translocation</keyword>
<evidence type="ECO:0000256" key="8">
    <source>
        <dbReference type="SAM" id="MobiDB-lite"/>
    </source>
</evidence>
<evidence type="ECO:0000256" key="3">
    <source>
        <dbReference type="ARBA" id="ARBA00022448"/>
    </source>
</evidence>
<evidence type="ECO:0000259" key="10">
    <source>
        <dbReference type="Pfam" id="PF08801"/>
    </source>
</evidence>
<comment type="caution">
    <text evidence="11">The sequence shown here is derived from an EMBL/GenBank/DDBJ whole genome shotgun (WGS) entry which is preliminary data.</text>
</comment>
<comment type="subcellular location">
    <subcellularLocation>
        <location evidence="1">Nucleus envelope</location>
    </subcellularLocation>
</comment>
<evidence type="ECO:0000256" key="7">
    <source>
        <dbReference type="ARBA" id="ARBA00023242"/>
    </source>
</evidence>
<dbReference type="eggNOG" id="KOG4121">
    <property type="taxonomic scope" value="Eukaryota"/>
</dbReference>
<protein>
    <recommendedName>
        <fullName evidence="13">Nucleoporin Nup133/Nup155-like N-terminal domain-containing protein</fullName>
    </recommendedName>
</protein>
<sequence>MSSGQPLFQLRKELSVPLSAGEDDTTNQTTDTNTSYERFQSVDVSLDTHHHEDKQTFNNIKILTENERYVVKRLAPDLSTLPIDSSSSEGLVDTHSGKALVNDNDFLYIWDYYSSQRNTNFCRIPLHEEHVVLKHEPKCLITWPAAMDDTTQMFAENSGGAFGGVCIIHRKNGQLIYYEDIDSINNLHLQLSHSKAHTVNLKLKDNESVTEAINCEPAGIVIATSLGRVLFVTIRDSSGKPSVRVKQQLVKPQQGFFFSTFNPSNEVVSLKMGPIVGRGERLLYIVTRGGNFQMWHLSVSISSYKRLDVQLFEQILDSLQDLYPFAHGSLQVLDSHPLFPDSSSVHLVLSSITNGDEMYYILSTIVLDEKTKSFTIFSTYRLNTYVTSFVDKKPELFIPAALGEQLTDTTTVFVLFNDAVVLTQVSSKLDSSYPLRRKWEDIISFRDDVNLIGSGYDSESIYVMSKEIGVLEISVTGEVNESEKSMEEVRFVKSHVDQAVYFSGISSNPIEFNLPKGISLEVDEIEADLRSCSDEIFHSKGKYIPPMMNTLTQHLSLRVDLFRNLLNFVEQNFNFKVSPNEKLKLLQNFEILNCCLKLCILLKNLPELNEIWKKTLKLRNSNLTTETLFVGQLHEFPKVFSQFLAQLNSKSMPASIPLKTSVVDLLIECVYKGILEEGEKQLRYDLFKLDPLELGIELPWFINYENLESINSSFLDFKFSTQITSDEDKNRLLTLTKTLYYLFNQANLWFKEYSQRQETELFGKFQLLFLNNHLSWNQALLDSNLKQEALQIAEFYQDLEALVETLESLDKSISQEAYFYYFDKFGYQFGSTVFQYYISQNKLDDLFYRFPEQHDMLVEFLGSSDKYGEVAWIQEILDKRYDAATTTLCDISLGETKKDQPLEQRQVYLNIAKLTGLMNQPIPLDQLKLIQGDLDTLDGQKNLLFKLQDPRIKLASGFAGTPFEELFQSLTSKIEQHQSLSLRLLIEIYSMLEDTDSFYCALKLIAFNGDSLGYEHKKFLVAMVWRRCILIEDWDSIKDNTKSSLYQVLCKYFSEEFFQSGLALPSFALITDSSLLTMEYLQNVYQEREDVIKDSFRKEFESVRSLEPQFDKRIQSIIATANEAAGKKCIVNYETNTVEYYS</sequence>
<dbReference type="GO" id="GO:0031509">
    <property type="term" value="P:subtelomeric heterochromatin formation"/>
    <property type="evidence" value="ECO:0007669"/>
    <property type="project" value="EnsemblFungi"/>
</dbReference>
<dbReference type="OrthoDB" id="103454at2759"/>
<feature type="domain" description="Nucleoporin Nup133/Nup155-like C-terminal" evidence="9">
    <location>
        <begin position="804"/>
        <end position="1063"/>
    </location>
</feature>
<keyword evidence="3" id="KW-0813">Transport</keyword>
<dbReference type="GO" id="GO:0031080">
    <property type="term" value="C:nuclear pore outer ring"/>
    <property type="evidence" value="ECO:0007669"/>
    <property type="project" value="EnsemblFungi"/>
</dbReference>
<dbReference type="AlphaFoldDB" id="A0A1Q2ZTU9"/>
<dbReference type="GO" id="GO:0034398">
    <property type="term" value="P:telomere tethering at nuclear periphery"/>
    <property type="evidence" value="ECO:0007669"/>
    <property type="project" value="EnsemblFungi"/>
</dbReference>
<dbReference type="PANTHER" id="PTHR13405:SF11">
    <property type="entry name" value="NUCLEAR PORE COMPLEX PROTEIN NUP133"/>
    <property type="match status" value="1"/>
</dbReference>
<comment type="similarity">
    <text evidence="2">Belongs to the nucleoporin Nup133 family.</text>
</comment>
<dbReference type="InterPro" id="IPR015943">
    <property type="entry name" value="WD40/YVTN_repeat-like_dom_sf"/>
</dbReference>
<evidence type="ECO:0000259" key="9">
    <source>
        <dbReference type="Pfam" id="PF03177"/>
    </source>
</evidence>
<organism evidence="11 12">
    <name type="scientific">Zygosaccharomyces rouxii</name>
    <dbReference type="NCBI Taxonomy" id="4956"/>
    <lineage>
        <taxon>Eukaryota</taxon>
        <taxon>Fungi</taxon>
        <taxon>Dikarya</taxon>
        <taxon>Ascomycota</taxon>
        <taxon>Saccharomycotina</taxon>
        <taxon>Saccharomycetes</taxon>
        <taxon>Saccharomycetales</taxon>
        <taxon>Saccharomycetaceae</taxon>
        <taxon>Zygosaccharomyces</taxon>
    </lineage>
</organism>
<dbReference type="GO" id="GO:0006302">
    <property type="term" value="P:double-strand break repair"/>
    <property type="evidence" value="ECO:0007669"/>
    <property type="project" value="EnsemblFungi"/>
</dbReference>
<evidence type="ECO:0000256" key="5">
    <source>
        <dbReference type="ARBA" id="ARBA00022927"/>
    </source>
</evidence>
<feature type="region of interest" description="Disordered" evidence="8">
    <location>
        <begin position="15"/>
        <end position="35"/>
    </location>
</feature>
<evidence type="ECO:0000313" key="11">
    <source>
        <dbReference type="EMBL" id="GAV46910.1"/>
    </source>
</evidence>